<keyword evidence="3 6" id="KW-0812">Transmembrane</keyword>
<dbReference type="InterPro" id="IPR050189">
    <property type="entry name" value="MFS_Efflux_Transporters"/>
</dbReference>
<feature type="transmembrane region" description="Helical" evidence="6">
    <location>
        <begin position="342"/>
        <end position="364"/>
    </location>
</feature>
<dbReference type="GO" id="GO:0022857">
    <property type="term" value="F:transmembrane transporter activity"/>
    <property type="evidence" value="ECO:0007669"/>
    <property type="project" value="InterPro"/>
</dbReference>
<accession>A0A1B7K3X0</accession>
<keyword evidence="2" id="KW-1003">Cell membrane</keyword>
<evidence type="ECO:0000256" key="4">
    <source>
        <dbReference type="ARBA" id="ARBA00022989"/>
    </source>
</evidence>
<keyword evidence="5 6" id="KW-0472">Membrane</keyword>
<feature type="transmembrane region" description="Helical" evidence="6">
    <location>
        <begin position="143"/>
        <end position="164"/>
    </location>
</feature>
<comment type="caution">
    <text evidence="8">The sequence shown here is derived from an EMBL/GenBank/DDBJ whole genome shotgun (WGS) entry which is preliminary data.</text>
</comment>
<dbReference type="Proteomes" id="UP000078224">
    <property type="component" value="Unassembled WGS sequence"/>
</dbReference>
<feature type="transmembrane region" description="Helical" evidence="6">
    <location>
        <begin position="85"/>
        <end position="103"/>
    </location>
</feature>
<dbReference type="Pfam" id="PF07690">
    <property type="entry name" value="MFS_1"/>
    <property type="match status" value="1"/>
</dbReference>
<dbReference type="PANTHER" id="PTHR43124:SF3">
    <property type="entry name" value="CHLORAMPHENICOL EFFLUX PUMP RV0191"/>
    <property type="match status" value="1"/>
</dbReference>
<reference evidence="8 9" key="1">
    <citation type="submission" date="2016-04" db="EMBL/GenBank/DDBJ databases">
        <title>ATOL: Assembling a taxonomically balanced genome-scale reconstruction of the evolutionary history of the Enterobacteriaceae.</title>
        <authorList>
            <person name="Plunkett G.III."/>
            <person name="Neeno-Eckwall E.C."/>
            <person name="Glasner J.D."/>
            <person name="Perna N.T."/>
        </authorList>
    </citation>
    <scope>NUCLEOTIDE SEQUENCE [LARGE SCALE GENOMIC DNA]</scope>
    <source>
        <strain evidence="8 9">ATCC 35613</strain>
    </source>
</reference>
<dbReference type="SUPFAM" id="SSF103473">
    <property type="entry name" value="MFS general substrate transporter"/>
    <property type="match status" value="1"/>
</dbReference>
<dbReference type="OrthoDB" id="9812189at2"/>
<dbReference type="EMBL" id="LXEW01000008">
    <property type="protein sequence ID" value="OAT54734.1"/>
    <property type="molecule type" value="Genomic_DNA"/>
</dbReference>
<feature type="transmembrane region" description="Helical" evidence="6">
    <location>
        <begin position="176"/>
        <end position="195"/>
    </location>
</feature>
<feature type="transmembrane region" description="Helical" evidence="6">
    <location>
        <begin position="278"/>
        <end position="299"/>
    </location>
</feature>
<keyword evidence="9" id="KW-1185">Reference proteome</keyword>
<feature type="transmembrane region" description="Helical" evidence="6">
    <location>
        <begin position="311"/>
        <end position="330"/>
    </location>
</feature>
<feature type="transmembrane region" description="Helical" evidence="6">
    <location>
        <begin position="251"/>
        <end position="271"/>
    </location>
</feature>
<evidence type="ECO:0000313" key="8">
    <source>
        <dbReference type="EMBL" id="OAT54734.1"/>
    </source>
</evidence>
<dbReference type="InterPro" id="IPR020846">
    <property type="entry name" value="MFS_dom"/>
</dbReference>
<dbReference type="Gene3D" id="1.20.1250.20">
    <property type="entry name" value="MFS general substrate transporter like domains"/>
    <property type="match status" value="1"/>
</dbReference>
<dbReference type="GO" id="GO:0005886">
    <property type="term" value="C:plasma membrane"/>
    <property type="evidence" value="ECO:0007669"/>
    <property type="project" value="UniProtKB-SubCell"/>
</dbReference>
<evidence type="ECO:0000256" key="3">
    <source>
        <dbReference type="ARBA" id="ARBA00022692"/>
    </source>
</evidence>
<protein>
    <submittedName>
        <fullName evidence="8">Integral membrane transport protein</fullName>
    </submittedName>
</protein>
<dbReference type="InterPro" id="IPR036259">
    <property type="entry name" value="MFS_trans_sf"/>
</dbReference>
<evidence type="ECO:0000256" key="1">
    <source>
        <dbReference type="ARBA" id="ARBA00004651"/>
    </source>
</evidence>
<feature type="transmembrane region" description="Helical" evidence="6">
    <location>
        <begin position="21"/>
        <end position="43"/>
    </location>
</feature>
<feature type="transmembrane region" description="Helical" evidence="6">
    <location>
        <begin position="109"/>
        <end position="131"/>
    </location>
</feature>
<dbReference type="PATRIC" id="fig|1354272.4.peg.289"/>
<dbReference type="AlphaFoldDB" id="A0A1B7K3X0"/>
<dbReference type="CDD" id="cd17324">
    <property type="entry name" value="MFS_NepI_like"/>
    <property type="match status" value="1"/>
</dbReference>
<feature type="transmembrane region" description="Helical" evidence="6">
    <location>
        <begin position="216"/>
        <end position="239"/>
    </location>
</feature>
<evidence type="ECO:0000256" key="5">
    <source>
        <dbReference type="ARBA" id="ARBA00023136"/>
    </source>
</evidence>
<evidence type="ECO:0000259" key="7">
    <source>
        <dbReference type="PROSITE" id="PS50850"/>
    </source>
</evidence>
<evidence type="ECO:0000313" key="9">
    <source>
        <dbReference type="Proteomes" id="UP000078224"/>
    </source>
</evidence>
<evidence type="ECO:0000256" key="6">
    <source>
        <dbReference type="SAM" id="Phobius"/>
    </source>
</evidence>
<dbReference type="InterPro" id="IPR011701">
    <property type="entry name" value="MFS"/>
</dbReference>
<feature type="domain" description="Major facilitator superfamily (MFS) profile" evidence="7">
    <location>
        <begin position="20"/>
        <end position="392"/>
    </location>
</feature>
<sequence>MLLNLSIKVSTTDRQQFWGAVFTITLATFIVVTTEMLPIGLITPIASQFLVSKSAVGLLMTLPAITAALSAPLIILFTRSLNRKILLLFAAILLMICNLIAASTPHFNILLISRIFVGICIGIIWAIAGGIASRLVKPSRINIATSLIFGGVAAASVIGVPLGVMVSEWLGWRSAFLVMSGLSFILILLMSVFLPSLPVLSTPTIKVFITQIKRPIISIGLLITFLLVSGHFVAFTYVQPLLSTIHISGEQLGAILLLYGLAGILGNFIFGISSGKRLTLTLLIITLGILFTLFIFKLMPLNFWLSSINMILWGFAYGGVSVSLMTWMIVHSAKNIEITSSLYITFFNMGIAIGSALGSIAVSFDGLSANLLIAILLILMVLIIIFISKIMIKN</sequence>
<evidence type="ECO:0000256" key="2">
    <source>
        <dbReference type="ARBA" id="ARBA00022475"/>
    </source>
</evidence>
<dbReference type="RefSeq" id="WP_068907198.1">
    <property type="nucleotide sequence ID" value="NZ_LXEW01000008.1"/>
</dbReference>
<name>A0A1B7K3X0_9GAMM</name>
<gene>
    <name evidence="8" type="ORF">M998_0278</name>
</gene>
<feature type="transmembrane region" description="Helical" evidence="6">
    <location>
        <begin position="370"/>
        <end position="392"/>
    </location>
</feature>
<organism evidence="8 9">
    <name type="scientific">Providencia heimbachae ATCC 35613</name>
    <dbReference type="NCBI Taxonomy" id="1354272"/>
    <lineage>
        <taxon>Bacteria</taxon>
        <taxon>Pseudomonadati</taxon>
        <taxon>Pseudomonadota</taxon>
        <taxon>Gammaproteobacteria</taxon>
        <taxon>Enterobacterales</taxon>
        <taxon>Morganellaceae</taxon>
        <taxon>Providencia</taxon>
    </lineage>
</organism>
<dbReference type="PANTHER" id="PTHR43124">
    <property type="entry name" value="PURINE EFFLUX PUMP PBUE"/>
    <property type="match status" value="1"/>
</dbReference>
<proteinExistence type="predicted"/>
<keyword evidence="4 6" id="KW-1133">Transmembrane helix</keyword>
<dbReference type="PROSITE" id="PS50850">
    <property type="entry name" value="MFS"/>
    <property type="match status" value="1"/>
</dbReference>
<feature type="transmembrane region" description="Helical" evidence="6">
    <location>
        <begin position="55"/>
        <end position="78"/>
    </location>
</feature>
<comment type="subcellular location">
    <subcellularLocation>
        <location evidence="1">Cell membrane</location>
        <topology evidence="1">Multi-pass membrane protein</topology>
    </subcellularLocation>
</comment>